<dbReference type="PANTHER" id="PTHR46300:SF2">
    <property type="entry name" value="CYTOCHROME P450 MONOOXYGENASE ALNH-RELATED"/>
    <property type="match status" value="1"/>
</dbReference>
<evidence type="ECO:0000256" key="8">
    <source>
        <dbReference type="SAM" id="Phobius"/>
    </source>
</evidence>
<evidence type="ECO:0000256" key="2">
    <source>
        <dbReference type="ARBA" id="ARBA00022723"/>
    </source>
</evidence>
<dbReference type="InterPro" id="IPR017972">
    <property type="entry name" value="Cyt_P450_CS"/>
</dbReference>
<dbReference type="AlphaFoldDB" id="A0A1L7X4D2"/>
<evidence type="ECO:0000256" key="7">
    <source>
        <dbReference type="RuleBase" id="RU000461"/>
    </source>
</evidence>
<dbReference type="EMBL" id="FJOG01000014">
    <property type="protein sequence ID" value="CZR59874.1"/>
    <property type="molecule type" value="Genomic_DNA"/>
</dbReference>
<sequence>MGILRILSLQDGKLVAIIGIVAVVIILFQRHLQNRGLLPLPPKPAGWPLIGNTLEFIAAAKKGEMHLLLQKWAKQHGEIIRVQIGPVTNFYLNSDRAVKAIMDKASAQTSERPRWIVSSELLCNNWNVLLLHASDPRWKLQRKITHSEMTSIPKADAGLPFLHHETLKFMHEVMHDPNVGTPAQALWTQIGRYTYSNFAMQAFGFEIESAQDPAIPYIFHSGERMIEATLPGSAIVDILPFLEKLPMYLKPWEKMARAAFQEDLEWVRERAKFVQQNAKPEQISLFLNILRDEKRLGLESLDEAAFLSMQLIIGAADTSRMSTWSFLEAMMMFPDVQEEAKAQIDRVVGDRIPIWEDLESIPYVRYLMKEVWRFRPPVPLGHPHTTLKDLEYNGMRIPRGSRLQLNAWAIGHDATRHPDPEIFRPERYMGDTNTTQQSINLADPSKRDHFAFGAGRRVCPGMHVAERSLGVSIMRILWAFDIKPSSIAKLPLNPKDYYGFMPGNAGPQLPVTIVARNERRKQLIDETWAWVSVGKQ</sequence>
<dbReference type="Pfam" id="PF00067">
    <property type="entry name" value="p450"/>
    <property type="match status" value="1"/>
</dbReference>
<dbReference type="GO" id="GO:0005506">
    <property type="term" value="F:iron ion binding"/>
    <property type="evidence" value="ECO:0007669"/>
    <property type="project" value="InterPro"/>
</dbReference>
<dbReference type="InterPro" id="IPR001128">
    <property type="entry name" value="Cyt_P450"/>
</dbReference>
<dbReference type="SUPFAM" id="SSF48264">
    <property type="entry name" value="Cytochrome P450"/>
    <property type="match status" value="1"/>
</dbReference>
<dbReference type="GO" id="GO:0016705">
    <property type="term" value="F:oxidoreductase activity, acting on paired donors, with incorporation or reduction of molecular oxygen"/>
    <property type="evidence" value="ECO:0007669"/>
    <property type="project" value="InterPro"/>
</dbReference>
<dbReference type="PROSITE" id="PS00086">
    <property type="entry name" value="CYTOCHROME_P450"/>
    <property type="match status" value="1"/>
</dbReference>
<protein>
    <submittedName>
        <fullName evidence="9">Related to O-methylsterigmatocystin oxidoreductase</fullName>
    </submittedName>
</protein>
<keyword evidence="3 7" id="KW-0560">Oxidoreductase</keyword>
<keyword evidence="8" id="KW-0812">Transmembrane</keyword>
<evidence type="ECO:0000313" key="9">
    <source>
        <dbReference type="EMBL" id="CZR59874.1"/>
    </source>
</evidence>
<feature type="binding site" description="axial binding residue" evidence="6">
    <location>
        <position position="459"/>
    </location>
    <ligand>
        <name>heme</name>
        <dbReference type="ChEBI" id="CHEBI:30413"/>
    </ligand>
    <ligandPart>
        <name>Fe</name>
        <dbReference type="ChEBI" id="CHEBI:18248"/>
    </ligandPart>
</feature>
<dbReference type="Proteomes" id="UP000184330">
    <property type="component" value="Unassembled WGS sequence"/>
</dbReference>
<name>A0A1L7X4D2_9HELO</name>
<keyword evidence="8" id="KW-0472">Membrane</keyword>
<evidence type="ECO:0000256" key="4">
    <source>
        <dbReference type="ARBA" id="ARBA00023004"/>
    </source>
</evidence>
<gene>
    <name evidence="9" type="ORF">PAC_09768</name>
</gene>
<dbReference type="OrthoDB" id="1470350at2759"/>
<evidence type="ECO:0000256" key="1">
    <source>
        <dbReference type="ARBA" id="ARBA00010617"/>
    </source>
</evidence>
<keyword evidence="2 6" id="KW-0479">Metal-binding</keyword>
<dbReference type="GO" id="GO:0020037">
    <property type="term" value="F:heme binding"/>
    <property type="evidence" value="ECO:0007669"/>
    <property type="project" value="InterPro"/>
</dbReference>
<evidence type="ECO:0000313" key="10">
    <source>
        <dbReference type="Proteomes" id="UP000184330"/>
    </source>
</evidence>
<feature type="transmembrane region" description="Helical" evidence="8">
    <location>
        <begin position="12"/>
        <end position="32"/>
    </location>
</feature>
<dbReference type="InterPro" id="IPR036396">
    <property type="entry name" value="Cyt_P450_sf"/>
</dbReference>
<dbReference type="InterPro" id="IPR050364">
    <property type="entry name" value="Cytochrome_P450_fung"/>
</dbReference>
<accession>A0A1L7X4D2</accession>
<evidence type="ECO:0000256" key="6">
    <source>
        <dbReference type="PIRSR" id="PIRSR602401-1"/>
    </source>
</evidence>
<keyword evidence="4 6" id="KW-0408">Iron</keyword>
<keyword evidence="10" id="KW-1185">Reference proteome</keyword>
<dbReference type="GO" id="GO:0004497">
    <property type="term" value="F:monooxygenase activity"/>
    <property type="evidence" value="ECO:0007669"/>
    <property type="project" value="UniProtKB-KW"/>
</dbReference>
<dbReference type="STRING" id="576137.A0A1L7X4D2"/>
<evidence type="ECO:0000256" key="5">
    <source>
        <dbReference type="ARBA" id="ARBA00023033"/>
    </source>
</evidence>
<keyword evidence="6 7" id="KW-0349">Heme</keyword>
<reference evidence="9 10" key="1">
    <citation type="submission" date="2016-03" db="EMBL/GenBank/DDBJ databases">
        <authorList>
            <person name="Ploux O."/>
        </authorList>
    </citation>
    <scope>NUCLEOTIDE SEQUENCE [LARGE SCALE GENOMIC DNA]</scope>
    <source>
        <strain evidence="9 10">UAMH 11012</strain>
    </source>
</reference>
<comment type="similarity">
    <text evidence="1 7">Belongs to the cytochrome P450 family.</text>
</comment>
<dbReference type="Gene3D" id="1.10.630.10">
    <property type="entry name" value="Cytochrome P450"/>
    <property type="match status" value="1"/>
</dbReference>
<evidence type="ECO:0000256" key="3">
    <source>
        <dbReference type="ARBA" id="ARBA00023002"/>
    </source>
</evidence>
<proteinExistence type="inferred from homology"/>
<dbReference type="PANTHER" id="PTHR46300">
    <property type="entry name" value="P450, PUTATIVE (EUROFUNG)-RELATED-RELATED"/>
    <property type="match status" value="1"/>
</dbReference>
<keyword evidence="5 7" id="KW-0503">Monooxygenase</keyword>
<dbReference type="PRINTS" id="PR00463">
    <property type="entry name" value="EP450I"/>
</dbReference>
<comment type="cofactor">
    <cofactor evidence="6">
        <name>heme</name>
        <dbReference type="ChEBI" id="CHEBI:30413"/>
    </cofactor>
</comment>
<dbReference type="InterPro" id="IPR002401">
    <property type="entry name" value="Cyt_P450_E_grp-I"/>
</dbReference>
<organism evidence="9 10">
    <name type="scientific">Phialocephala subalpina</name>
    <dbReference type="NCBI Taxonomy" id="576137"/>
    <lineage>
        <taxon>Eukaryota</taxon>
        <taxon>Fungi</taxon>
        <taxon>Dikarya</taxon>
        <taxon>Ascomycota</taxon>
        <taxon>Pezizomycotina</taxon>
        <taxon>Leotiomycetes</taxon>
        <taxon>Helotiales</taxon>
        <taxon>Mollisiaceae</taxon>
        <taxon>Phialocephala</taxon>
        <taxon>Phialocephala fortinii species complex</taxon>
    </lineage>
</organism>
<keyword evidence="8" id="KW-1133">Transmembrane helix</keyword>